<dbReference type="InterPro" id="IPR005513">
    <property type="entry name" value="LEA_1"/>
</dbReference>
<gene>
    <name evidence="3" type="ORF">HAX54_006034</name>
</gene>
<evidence type="ECO:0000313" key="4">
    <source>
        <dbReference type="Proteomes" id="UP000823775"/>
    </source>
</evidence>
<protein>
    <submittedName>
        <fullName evidence="3">Uncharacterized protein</fullName>
    </submittedName>
</protein>
<dbReference type="EMBL" id="JACEIK010000130">
    <property type="protein sequence ID" value="MCD7450401.1"/>
    <property type="molecule type" value="Genomic_DNA"/>
</dbReference>
<keyword evidence="4" id="KW-1185">Reference proteome</keyword>
<name>A0ABS8RVY2_DATST</name>
<dbReference type="Proteomes" id="UP000823775">
    <property type="component" value="Unassembled WGS sequence"/>
</dbReference>
<reference evidence="3 4" key="1">
    <citation type="journal article" date="2021" name="BMC Genomics">
        <title>Datura genome reveals duplications of psychoactive alkaloid biosynthetic genes and high mutation rate following tissue culture.</title>
        <authorList>
            <person name="Rajewski A."/>
            <person name="Carter-House D."/>
            <person name="Stajich J."/>
            <person name="Litt A."/>
        </authorList>
    </citation>
    <scope>NUCLEOTIDE SEQUENCE [LARGE SCALE GENOMIC DNA]</scope>
    <source>
        <strain evidence="3">AR-01</strain>
    </source>
</reference>
<organism evidence="3 4">
    <name type="scientific">Datura stramonium</name>
    <name type="common">Jimsonweed</name>
    <name type="synonym">Common thornapple</name>
    <dbReference type="NCBI Taxonomy" id="4076"/>
    <lineage>
        <taxon>Eukaryota</taxon>
        <taxon>Viridiplantae</taxon>
        <taxon>Streptophyta</taxon>
        <taxon>Embryophyta</taxon>
        <taxon>Tracheophyta</taxon>
        <taxon>Spermatophyta</taxon>
        <taxon>Magnoliopsida</taxon>
        <taxon>eudicotyledons</taxon>
        <taxon>Gunneridae</taxon>
        <taxon>Pentapetalae</taxon>
        <taxon>asterids</taxon>
        <taxon>lamiids</taxon>
        <taxon>Solanales</taxon>
        <taxon>Solanaceae</taxon>
        <taxon>Solanoideae</taxon>
        <taxon>Datureae</taxon>
        <taxon>Datura</taxon>
    </lineage>
</organism>
<accession>A0ABS8RVY2</accession>
<comment type="similarity">
    <text evidence="1">Belongs to the LEA type 1 family.</text>
</comment>
<evidence type="ECO:0000313" key="3">
    <source>
        <dbReference type="EMBL" id="MCD7450401.1"/>
    </source>
</evidence>
<dbReference type="PANTHER" id="PTHR33493">
    <property type="entry name" value="LATE EMBRYOGENESIS ABUNDANT PROTEIN 6-RELATED"/>
    <property type="match status" value="1"/>
</dbReference>
<dbReference type="PANTHER" id="PTHR33493:SF6">
    <property type="entry name" value="LATE EMBRYOGENESIS ABUNDANT PROTEIN 6"/>
    <property type="match status" value="1"/>
</dbReference>
<keyword evidence="2" id="KW-0175">Coiled coil</keyword>
<comment type="caution">
    <text evidence="3">The sequence shown here is derived from an EMBL/GenBank/DDBJ whole genome shotgun (WGS) entry which is preliminary data.</text>
</comment>
<evidence type="ECO:0000256" key="1">
    <source>
        <dbReference type="ARBA" id="ARBA00010975"/>
    </source>
</evidence>
<proteinExistence type="inferred from homology"/>
<feature type="coiled-coil region" evidence="2">
    <location>
        <begin position="85"/>
        <end position="128"/>
    </location>
</feature>
<evidence type="ECO:0000256" key="2">
    <source>
        <dbReference type="SAM" id="Coils"/>
    </source>
</evidence>
<dbReference type="Pfam" id="PF03760">
    <property type="entry name" value="LEA_1"/>
    <property type="match status" value="1"/>
</dbReference>
<sequence length="187" mass="20471">MWQQTKTSRLHDGHVAAVLEFNRLQQILPLTQYLSSYEETTRLQNSFQSLYSIRTKKKMHSVREKVSNAAAAGKEHVDILKAKAEEKAEKAAARTKEEKTIAEEVRKAKEAEAKMELHQAKARHAAEKLQSKQAHLGGILGPRHHHGPAVGGQAHQTPAAVGTTVPTTGSVAPTYPLGGYPPSHGHI</sequence>